<dbReference type="Proteomes" id="UP000566813">
    <property type="component" value="Unassembled WGS sequence"/>
</dbReference>
<gene>
    <name evidence="18" type="ORF">H7F51_13085</name>
</gene>
<feature type="domain" description="Peptidase S11 D-Ala-D-Ala carboxypeptidase A C-terminal" evidence="17">
    <location>
        <begin position="291"/>
        <end position="381"/>
    </location>
</feature>
<evidence type="ECO:0000313" key="18">
    <source>
        <dbReference type="EMBL" id="MBC2666457.1"/>
    </source>
</evidence>
<dbReference type="PANTHER" id="PTHR21581">
    <property type="entry name" value="D-ALANYL-D-ALANINE CARBOXYPEPTIDASE"/>
    <property type="match status" value="1"/>
</dbReference>
<evidence type="ECO:0000256" key="10">
    <source>
        <dbReference type="ARBA" id="ARBA00022984"/>
    </source>
</evidence>
<dbReference type="Gene3D" id="3.40.710.10">
    <property type="entry name" value="DD-peptidase/beta-lactamase superfamily"/>
    <property type="match status" value="1"/>
</dbReference>
<dbReference type="GO" id="GO:0009252">
    <property type="term" value="P:peptidoglycan biosynthetic process"/>
    <property type="evidence" value="ECO:0007669"/>
    <property type="project" value="UniProtKB-UniPathway"/>
</dbReference>
<proteinExistence type="inferred from homology"/>
<comment type="similarity">
    <text evidence="3 15">Belongs to the peptidase S11 family.</text>
</comment>
<keyword evidence="10" id="KW-0573">Peptidoglycan synthesis</keyword>
<evidence type="ECO:0000256" key="11">
    <source>
        <dbReference type="ARBA" id="ARBA00023316"/>
    </source>
</evidence>
<feature type="active site" description="Acyl-ester intermediate" evidence="13">
    <location>
        <position position="74"/>
    </location>
</feature>
<dbReference type="GO" id="GO:0071555">
    <property type="term" value="P:cell wall organization"/>
    <property type="evidence" value="ECO:0007669"/>
    <property type="project" value="UniProtKB-KW"/>
</dbReference>
<dbReference type="InterPro" id="IPR001967">
    <property type="entry name" value="Peptidase_S11_N"/>
</dbReference>
<keyword evidence="8" id="KW-0378">Hydrolase</keyword>
<evidence type="ECO:0000256" key="5">
    <source>
        <dbReference type="ARBA" id="ARBA00022645"/>
    </source>
</evidence>
<dbReference type="SUPFAM" id="SSF56601">
    <property type="entry name" value="beta-lactamase/transpeptidase-like"/>
    <property type="match status" value="1"/>
</dbReference>
<feature type="active site" evidence="13">
    <location>
        <position position="137"/>
    </location>
</feature>
<evidence type="ECO:0000256" key="3">
    <source>
        <dbReference type="ARBA" id="ARBA00007164"/>
    </source>
</evidence>
<dbReference type="InterPro" id="IPR018044">
    <property type="entry name" value="Peptidase_S11"/>
</dbReference>
<evidence type="ECO:0000259" key="17">
    <source>
        <dbReference type="SMART" id="SM00936"/>
    </source>
</evidence>
<dbReference type="GO" id="GO:0009002">
    <property type="term" value="F:serine-type D-Ala-D-Ala carboxypeptidase activity"/>
    <property type="evidence" value="ECO:0007669"/>
    <property type="project" value="UniProtKB-EC"/>
</dbReference>
<dbReference type="PRINTS" id="PR00725">
    <property type="entry name" value="DADACBPTASE1"/>
</dbReference>
<protein>
    <recommendedName>
        <fullName evidence="4">serine-type D-Ala-D-Ala carboxypeptidase</fullName>
        <ecNumber evidence="4">3.4.16.4</ecNumber>
    </recommendedName>
</protein>
<evidence type="ECO:0000256" key="9">
    <source>
        <dbReference type="ARBA" id="ARBA00022960"/>
    </source>
</evidence>
<evidence type="ECO:0000256" key="13">
    <source>
        <dbReference type="PIRSR" id="PIRSR618044-1"/>
    </source>
</evidence>
<feature type="signal peptide" evidence="16">
    <location>
        <begin position="1"/>
        <end position="23"/>
    </location>
</feature>
<feature type="active site" description="Proton acceptor" evidence="13">
    <location>
        <position position="77"/>
    </location>
</feature>
<evidence type="ECO:0000313" key="19">
    <source>
        <dbReference type="Proteomes" id="UP000566813"/>
    </source>
</evidence>
<evidence type="ECO:0000256" key="4">
    <source>
        <dbReference type="ARBA" id="ARBA00012448"/>
    </source>
</evidence>
<keyword evidence="19" id="KW-1185">Reference proteome</keyword>
<comment type="function">
    <text evidence="1">Removes C-terminal D-alanyl residues from sugar-peptide cell wall precursors.</text>
</comment>
<dbReference type="GO" id="GO:0008360">
    <property type="term" value="P:regulation of cell shape"/>
    <property type="evidence" value="ECO:0007669"/>
    <property type="project" value="UniProtKB-KW"/>
</dbReference>
<dbReference type="InterPro" id="IPR037167">
    <property type="entry name" value="Peptidase_S11_C_sf"/>
</dbReference>
<sequence length="397" mass="42225">MRGPDLNRPILTAALLLALPLTAAPARAPLAPVYTDPHVVPPEVGPAPIALLVDFNSGQTLYSKEPDRRFMPASLTKVMTLYVAFEMIKRGQLNPNAVTRMSEDAFKHWHAVGSTMFLDRQHDVTVHELLMGIANVSANDACVVLAEAAAGSVPNWLALMNAEARKLGMKNSHFGTPNGWMDEGQTYITARDYVTLASAILSRHPDLYHEYIGRQTMTWNGITQHNHDPILGKLEGADGIKTGFTNQAGYGFIGSAERGGRRLIMVLASVDRHQDRAKAAAALMDWGFAAFDSRALFAAGTTVGEARVQDGAAASVPLVAPGNYAATAPKGAAGPIKLRVVYDGPLKAPIARGTPVASLEIRVGGSAPSRVPLLAGADVARAGLFDRLLNGLRGLVS</sequence>
<dbReference type="GO" id="GO:0006508">
    <property type="term" value="P:proteolysis"/>
    <property type="evidence" value="ECO:0007669"/>
    <property type="project" value="UniProtKB-KW"/>
</dbReference>
<dbReference type="PANTHER" id="PTHR21581:SF6">
    <property type="entry name" value="TRAFFICKING PROTEIN PARTICLE COMPLEX SUBUNIT 12"/>
    <property type="match status" value="1"/>
</dbReference>
<reference evidence="18 19" key="1">
    <citation type="submission" date="2020-08" db="EMBL/GenBank/DDBJ databases">
        <title>The genome sequence of type strain Novosphingobium flavum NBRC 111647.</title>
        <authorList>
            <person name="Liu Y."/>
        </authorList>
    </citation>
    <scope>NUCLEOTIDE SEQUENCE [LARGE SCALE GENOMIC DNA]</scope>
    <source>
        <strain evidence="18 19">NBRC 111647</strain>
    </source>
</reference>
<comment type="catalytic activity">
    <reaction evidence="12">
        <text>Preferential cleavage: (Ac)2-L-Lys-D-Ala-|-D-Ala. Also transpeptidation of peptidyl-alanyl moieties that are N-acyl substituents of D-alanine.</text>
        <dbReference type="EC" id="3.4.16.4"/>
    </reaction>
</comment>
<dbReference type="AlphaFoldDB" id="A0A7X1FU88"/>
<dbReference type="Pfam" id="PF07943">
    <property type="entry name" value="PBP5_C"/>
    <property type="match status" value="1"/>
</dbReference>
<keyword evidence="7 16" id="KW-0732">Signal</keyword>
<organism evidence="18 19">
    <name type="scientific">Novosphingobium flavum</name>
    <dbReference type="NCBI Taxonomy" id="1778672"/>
    <lineage>
        <taxon>Bacteria</taxon>
        <taxon>Pseudomonadati</taxon>
        <taxon>Pseudomonadota</taxon>
        <taxon>Alphaproteobacteria</taxon>
        <taxon>Sphingomonadales</taxon>
        <taxon>Sphingomonadaceae</taxon>
        <taxon>Novosphingobium</taxon>
    </lineage>
</organism>
<evidence type="ECO:0000256" key="15">
    <source>
        <dbReference type="RuleBase" id="RU004016"/>
    </source>
</evidence>
<evidence type="ECO:0000256" key="1">
    <source>
        <dbReference type="ARBA" id="ARBA00003217"/>
    </source>
</evidence>
<keyword evidence="6" id="KW-0645">Protease</keyword>
<feature type="chain" id="PRO_5031289140" description="serine-type D-Ala-D-Ala carboxypeptidase" evidence="16">
    <location>
        <begin position="24"/>
        <end position="397"/>
    </location>
</feature>
<accession>A0A7X1FU88</accession>
<dbReference type="EC" id="3.4.16.4" evidence="4"/>
<evidence type="ECO:0000256" key="8">
    <source>
        <dbReference type="ARBA" id="ARBA00022801"/>
    </source>
</evidence>
<comment type="pathway">
    <text evidence="2">Cell wall biogenesis; peptidoglycan biosynthesis.</text>
</comment>
<dbReference type="UniPathway" id="UPA00219"/>
<evidence type="ECO:0000256" key="7">
    <source>
        <dbReference type="ARBA" id="ARBA00022729"/>
    </source>
</evidence>
<keyword evidence="9" id="KW-0133">Cell shape</keyword>
<dbReference type="Gene3D" id="2.60.410.10">
    <property type="entry name" value="D-Ala-D-Ala carboxypeptidase, C-terminal domain"/>
    <property type="match status" value="1"/>
</dbReference>
<keyword evidence="11" id="KW-0961">Cell wall biogenesis/degradation</keyword>
<dbReference type="EMBL" id="JACLAW010000009">
    <property type="protein sequence ID" value="MBC2666457.1"/>
    <property type="molecule type" value="Genomic_DNA"/>
</dbReference>
<dbReference type="SUPFAM" id="SSF69189">
    <property type="entry name" value="Penicillin-binding protein associated domain"/>
    <property type="match status" value="1"/>
</dbReference>
<evidence type="ECO:0000256" key="14">
    <source>
        <dbReference type="PIRSR" id="PIRSR618044-2"/>
    </source>
</evidence>
<evidence type="ECO:0000256" key="2">
    <source>
        <dbReference type="ARBA" id="ARBA00004752"/>
    </source>
</evidence>
<dbReference type="InterPro" id="IPR012907">
    <property type="entry name" value="Peptidase_S11_C"/>
</dbReference>
<comment type="caution">
    <text evidence="18">The sequence shown here is derived from an EMBL/GenBank/DDBJ whole genome shotgun (WGS) entry which is preliminary data.</text>
</comment>
<evidence type="ECO:0000256" key="16">
    <source>
        <dbReference type="SAM" id="SignalP"/>
    </source>
</evidence>
<dbReference type="InterPro" id="IPR015956">
    <property type="entry name" value="Peniciliin-bd_prot_C_sf"/>
</dbReference>
<evidence type="ECO:0000256" key="6">
    <source>
        <dbReference type="ARBA" id="ARBA00022670"/>
    </source>
</evidence>
<feature type="binding site" evidence="14">
    <location>
        <position position="241"/>
    </location>
    <ligand>
        <name>substrate</name>
    </ligand>
</feature>
<dbReference type="Pfam" id="PF00768">
    <property type="entry name" value="Peptidase_S11"/>
    <property type="match status" value="1"/>
</dbReference>
<evidence type="ECO:0000256" key="12">
    <source>
        <dbReference type="ARBA" id="ARBA00034000"/>
    </source>
</evidence>
<dbReference type="InterPro" id="IPR012338">
    <property type="entry name" value="Beta-lactam/transpept-like"/>
</dbReference>
<dbReference type="SMART" id="SM00936">
    <property type="entry name" value="PBP5_C"/>
    <property type="match status" value="1"/>
</dbReference>
<name>A0A7X1FU88_9SPHN</name>
<keyword evidence="5 18" id="KW-0121">Carboxypeptidase</keyword>